<proteinExistence type="predicted"/>
<accession>A0A2U3KQH8</accession>
<organism evidence="1 2">
    <name type="scientific">Candidatus Sulfotelmatobacter kueseliae</name>
    <dbReference type="NCBI Taxonomy" id="2042962"/>
    <lineage>
        <taxon>Bacteria</taxon>
        <taxon>Pseudomonadati</taxon>
        <taxon>Acidobacteriota</taxon>
        <taxon>Terriglobia</taxon>
        <taxon>Terriglobales</taxon>
        <taxon>Candidatus Korobacteraceae</taxon>
        <taxon>Candidatus Sulfotelmatobacter</taxon>
    </lineage>
</organism>
<dbReference type="Proteomes" id="UP000238701">
    <property type="component" value="Unassembled WGS sequence"/>
</dbReference>
<evidence type="ECO:0000313" key="1">
    <source>
        <dbReference type="EMBL" id="SPF41882.1"/>
    </source>
</evidence>
<dbReference type="EMBL" id="OMOD01000134">
    <property type="protein sequence ID" value="SPF41882.1"/>
    <property type="molecule type" value="Genomic_DNA"/>
</dbReference>
<protein>
    <submittedName>
        <fullName evidence="1">Uncharacterized protein</fullName>
    </submittedName>
</protein>
<evidence type="ECO:0000313" key="2">
    <source>
        <dbReference type="Proteomes" id="UP000238701"/>
    </source>
</evidence>
<sequence length="57" mass="6093">MRPRASLRTRIVLPSLVSVNVEHVQPAGNARLVFEEDILVKSPDPAVNSALGSSRAA</sequence>
<reference evidence="2" key="1">
    <citation type="submission" date="2018-02" db="EMBL/GenBank/DDBJ databases">
        <authorList>
            <person name="Hausmann B."/>
        </authorList>
    </citation>
    <scope>NUCLEOTIDE SEQUENCE [LARGE SCALE GENOMIC DNA]</scope>
    <source>
        <strain evidence="2">Peat soil MAG SbA1</strain>
    </source>
</reference>
<dbReference type="AlphaFoldDB" id="A0A2U3KQH8"/>
<name>A0A2U3KQH8_9BACT</name>
<gene>
    <name evidence="1" type="ORF">SBA1_400027</name>
</gene>